<evidence type="ECO:0000313" key="3">
    <source>
        <dbReference type="Proteomes" id="UP000682733"/>
    </source>
</evidence>
<evidence type="ECO:0000313" key="2">
    <source>
        <dbReference type="EMBL" id="CAF3627175.1"/>
    </source>
</evidence>
<dbReference type="Proteomes" id="UP000682733">
    <property type="component" value="Unassembled WGS sequence"/>
</dbReference>
<evidence type="ECO:0000313" key="1">
    <source>
        <dbReference type="EMBL" id="CAF0842148.1"/>
    </source>
</evidence>
<dbReference type="EMBL" id="CAJOBA010002046">
    <property type="protein sequence ID" value="CAF3627175.1"/>
    <property type="molecule type" value="Genomic_DNA"/>
</dbReference>
<reference evidence="2" key="1">
    <citation type="submission" date="2021-02" db="EMBL/GenBank/DDBJ databases">
        <authorList>
            <person name="Nowell W R."/>
        </authorList>
    </citation>
    <scope>NUCLEOTIDE SEQUENCE</scope>
</reference>
<gene>
    <name evidence="1" type="ORF">OVA965_LOCUS6699</name>
    <name evidence="2" type="ORF">TMI583_LOCUS6698</name>
</gene>
<dbReference type="EMBL" id="CAJNOK010002045">
    <property type="protein sequence ID" value="CAF0842148.1"/>
    <property type="molecule type" value="Genomic_DNA"/>
</dbReference>
<dbReference type="AlphaFoldDB" id="A0A8S2HBM4"/>
<sequence length="76" mass="8828">MLSASGVKIDWSVRDDELYFCIFARQRARNCDHCQAVDHSTDFCPAVSRLNPFTLSQKRLLTTPEYLRHFVPPRSL</sequence>
<comment type="caution">
    <text evidence="2">The sequence shown here is derived from an EMBL/GenBank/DDBJ whole genome shotgun (WGS) entry which is preliminary data.</text>
</comment>
<accession>A0A8S2HBM4</accession>
<protein>
    <submittedName>
        <fullName evidence="2">Uncharacterized protein</fullName>
    </submittedName>
</protein>
<name>A0A8S2HBM4_9BILA</name>
<organism evidence="2 3">
    <name type="scientific">Didymodactylos carnosus</name>
    <dbReference type="NCBI Taxonomy" id="1234261"/>
    <lineage>
        <taxon>Eukaryota</taxon>
        <taxon>Metazoa</taxon>
        <taxon>Spiralia</taxon>
        <taxon>Gnathifera</taxon>
        <taxon>Rotifera</taxon>
        <taxon>Eurotatoria</taxon>
        <taxon>Bdelloidea</taxon>
        <taxon>Philodinida</taxon>
        <taxon>Philodinidae</taxon>
        <taxon>Didymodactylos</taxon>
    </lineage>
</organism>
<dbReference type="Proteomes" id="UP000677228">
    <property type="component" value="Unassembled WGS sequence"/>
</dbReference>
<proteinExistence type="predicted"/>